<evidence type="ECO:0000313" key="3">
    <source>
        <dbReference type="Proteomes" id="UP000325579"/>
    </source>
</evidence>
<keyword evidence="1" id="KW-0812">Transmembrane</keyword>
<protein>
    <submittedName>
        <fullName evidence="2">Uncharacterized protein</fullName>
    </submittedName>
</protein>
<gene>
    <name evidence="2" type="ORF">BDV37DRAFT_246894</name>
</gene>
<evidence type="ECO:0000256" key="1">
    <source>
        <dbReference type="SAM" id="Phobius"/>
    </source>
</evidence>
<dbReference type="Proteomes" id="UP000325579">
    <property type="component" value="Unassembled WGS sequence"/>
</dbReference>
<evidence type="ECO:0000313" key="2">
    <source>
        <dbReference type="EMBL" id="KAE8404768.1"/>
    </source>
</evidence>
<dbReference type="AlphaFoldDB" id="A0A5N7DGJ1"/>
<feature type="transmembrane region" description="Helical" evidence="1">
    <location>
        <begin position="22"/>
        <end position="39"/>
    </location>
</feature>
<organism evidence="2 3">
    <name type="scientific">Aspergillus pseudonomiae</name>
    <dbReference type="NCBI Taxonomy" id="1506151"/>
    <lineage>
        <taxon>Eukaryota</taxon>
        <taxon>Fungi</taxon>
        <taxon>Dikarya</taxon>
        <taxon>Ascomycota</taxon>
        <taxon>Pezizomycotina</taxon>
        <taxon>Eurotiomycetes</taxon>
        <taxon>Eurotiomycetidae</taxon>
        <taxon>Eurotiales</taxon>
        <taxon>Aspergillaceae</taxon>
        <taxon>Aspergillus</taxon>
        <taxon>Aspergillus subgen. Circumdati</taxon>
    </lineage>
</organism>
<keyword evidence="1" id="KW-1133">Transmembrane helix</keyword>
<accession>A0A5N7DGJ1</accession>
<dbReference type="RefSeq" id="XP_031942087.1">
    <property type="nucleotide sequence ID" value="XM_032081813.1"/>
</dbReference>
<reference evidence="2 3" key="1">
    <citation type="submission" date="2019-04" db="EMBL/GenBank/DDBJ databases">
        <authorList>
            <consortium name="DOE Joint Genome Institute"/>
            <person name="Mondo S."/>
            <person name="Kjaerbolling I."/>
            <person name="Vesth T."/>
            <person name="Frisvad J.C."/>
            <person name="Nybo J.L."/>
            <person name="Theobald S."/>
            <person name="Kildgaard S."/>
            <person name="Isbrandt T."/>
            <person name="Kuo A."/>
            <person name="Sato A."/>
            <person name="Lyhne E.K."/>
            <person name="Kogle M.E."/>
            <person name="Wiebenga A."/>
            <person name="Kun R.S."/>
            <person name="Lubbers R.J."/>
            <person name="Makela M.R."/>
            <person name="Barry K."/>
            <person name="Chovatia M."/>
            <person name="Clum A."/>
            <person name="Daum C."/>
            <person name="Haridas S."/>
            <person name="He G."/>
            <person name="LaButti K."/>
            <person name="Lipzen A."/>
            <person name="Riley R."/>
            <person name="Salamov A."/>
            <person name="Simmons B.A."/>
            <person name="Magnuson J.K."/>
            <person name="Henrissat B."/>
            <person name="Mortensen U.H."/>
            <person name="Larsen T.O."/>
            <person name="Devries R.P."/>
            <person name="Grigoriev I.V."/>
            <person name="Machida M."/>
            <person name="Baker S.E."/>
            <person name="Andersen M.R."/>
            <person name="Cantor M.N."/>
            <person name="Hua S.X."/>
        </authorList>
    </citation>
    <scope>NUCLEOTIDE SEQUENCE [LARGE SCALE GENOMIC DNA]</scope>
    <source>
        <strain evidence="2 3">CBS 119388</strain>
    </source>
</reference>
<dbReference type="GeneID" id="43666504"/>
<keyword evidence="3" id="KW-1185">Reference proteome</keyword>
<sequence>MQCKTVICQLKPTRLSIDRISGIWYLFSIISVSCGMLIFESHSQKCSVHSNDYYH</sequence>
<keyword evidence="1" id="KW-0472">Membrane</keyword>
<name>A0A5N7DGJ1_9EURO</name>
<dbReference type="PROSITE" id="PS51257">
    <property type="entry name" value="PROKAR_LIPOPROTEIN"/>
    <property type="match status" value="1"/>
</dbReference>
<dbReference type="EMBL" id="ML736765">
    <property type="protein sequence ID" value="KAE8404768.1"/>
    <property type="molecule type" value="Genomic_DNA"/>
</dbReference>
<proteinExistence type="predicted"/>